<organism evidence="5 6">
    <name type="scientific">Polaribacter pectinis</name>
    <dbReference type="NCBI Taxonomy" id="2738844"/>
    <lineage>
        <taxon>Bacteria</taxon>
        <taxon>Pseudomonadati</taxon>
        <taxon>Bacteroidota</taxon>
        <taxon>Flavobacteriia</taxon>
        <taxon>Flavobacteriales</taxon>
        <taxon>Flavobacteriaceae</taxon>
    </lineage>
</organism>
<dbReference type="RefSeq" id="WP_187482202.1">
    <property type="nucleotide sequence ID" value="NZ_CP060695.1"/>
</dbReference>
<dbReference type="KEGG" id="ppec:H9W90_14020"/>
<dbReference type="Pfam" id="PF13517">
    <property type="entry name" value="FG-GAP_3"/>
    <property type="match status" value="3"/>
</dbReference>
<dbReference type="PANTHER" id="PTHR16026">
    <property type="entry name" value="CARTILAGE ACIDIC PROTEIN 1"/>
    <property type="match status" value="1"/>
</dbReference>
<proteinExistence type="predicted"/>
<protein>
    <submittedName>
        <fullName evidence="5">VCBS repeat-containing protein</fullName>
    </submittedName>
</protein>
<evidence type="ECO:0000259" key="4">
    <source>
        <dbReference type="Pfam" id="PF18962"/>
    </source>
</evidence>
<dbReference type="Gene3D" id="2.130.10.130">
    <property type="entry name" value="Integrin alpha, N-terminal"/>
    <property type="match status" value="2"/>
</dbReference>
<feature type="signal peptide" evidence="2">
    <location>
        <begin position="1"/>
        <end position="18"/>
    </location>
</feature>
<accession>A0A7G9L9J1</accession>
<feature type="domain" description="ASPIC/UnbV" evidence="3">
    <location>
        <begin position="460"/>
        <end position="526"/>
    </location>
</feature>
<evidence type="ECO:0000313" key="6">
    <source>
        <dbReference type="Proteomes" id="UP000515808"/>
    </source>
</evidence>
<keyword evidence="6" id="KW-1185">Reference proteome</keyword>
<dbReference type="InterPro" id="IPR027039">
    <property type="entry name" value="Crtac1"/>
</dbReference>
<dbReference type="InterPro" id="IPR011519">
    <property type="entry name" value="UnbV_ASPIC"/>
</dbReference>
<evidence type="ECO:0000313" key="5">
    <source>
        <dbReference type="EMBL" id="QNM85290.1"/>
    </source>
</evidence>
<sequence>MKLFTSILSLLLSFQISAQLVEKSSEIGVNHLFNDLANMGGGAVFFDYNNDGWEDLYISGGIDEDSLYKNKGDGTFEKINNIGLSATGDYNTTSVVSGDINNDGFRDLFITTWRENQGASGFGRNLLFINNGNETFTEAGTSWGLTEKSFSMGANLLDYNNDGLLDIYVINYQKSLSTVTNSNGDVVGFNAECYENFFYENNGNNTFTEKAAALGIDNDGCGLATMPTDYNKDFNQDIYIANDYGAFNVPNTLYKNNASGTSFSDVSSSTKANVAIYAMGISSADIDKDEDFDYYISNLGRNVLLQNDGNNVFKDIATSAGVENTFSLDGNGLFSTSWGTAFLDINNDTWPDLFVANGRVPAAPFIGTGDSDPNYLFTNNGDTTFTQTKVSVNNRDKGRGMAYADYDKDGDLDLIVVVLKGSASANPKTTFFQNQLNPTGTDGKNWIQFKLEGQTINKDAIGAKVILTVNGEKLIQEVHGQGSHASQHSLVLHFGLANNSVVSNVEIQWSATSKQSFTNINGNKRYELKEGGTLSIDTNPVLKNKEISVHPNPVKDYLSINNINEKSTFTISTIDGKILVKNLLKVDEKIDLTYLKTGVYMLHIFNKKQNFNQLIIKNN</sequence>
<dbReference type="Pfam" id="PF18962">
    <property type="entry name" value="Por_Secre_tail"/>
    <property type="match status" value="1"/>
</dbReference>
<name>A0A7G9L9J1_9FLAO</name>
<dbReference type="InterPro" id="IPR028994">
    <property type="entry name" value="Integrin_alpha_N"/>
</dbReference>
<dbReference type="Pfam" id="PF07593">
    <property type="entry name" value="UnbV_ASPIC"/>
    <property type="match status" value="1"/>
</dbReference>
<dbReference type="InterPro" id="IPR026444">
    <property type="entry name" value="Secre_tail"/>
</dbReference>
<dbReference type="NCBIfam" id="TIGR04183">
    <property type="entry name" value="Por_Secre_tail"/>
    <property type="match status" value="1"/>
</dbReference>
<keyword evidence="1 2" id="KW-0732">Signal</keyword>
<dbReference type="PANTHER" id="PTHR16026:SF0">
    <property type="entry name" value="CARTILAGE ACIDIC PROTEIN 1"/>
    <property type="match status" value="1"/>
</dbReference>
<evidence type="ECO:0000256" key="2">
    <source>
        <dbReference type="SAM" id="SignalP"/>
    </source>
</evidence>
<gene>
    <name evidence="5" type="ORF">H9W90_14020</name>
</gene>
<feature type="domain" description="Secretion system C-terminal sorting" evidence="4">
    <location>
        <begin position="549"/>
        <end position="616"/>
    </location>
</feature>
<evidence type="ECO:0000256" key="1">
    <source>
        <dbReference type="ARBA" id="ARBA00022729"/>
    </source>
</evidence>
<dbReference type="InterPro" id="IPR013517">
    <property type="entry name" value="FG-GAP"/>
</dbReference>
<evidence type="ECO:0000259" key="3">
    <source>
        <dbReference type="Pfam" id="PF07593"/>
    </source>
</evidence>
<dbReference type="AlphaFoldDB" id="A0A7G9L9J1"/>
<dbReference type="SUPFAM" id="SSF69318">
    <property type="entry name" value="Integrin alpha N-terminal domain"/>
    <property type="match status" value="1"/>
</dbReference>
<dbReference type="EMBL" id="CP060695">
    <property type="protein sequence ID" value="QNM85290.1"/>
    <property type="molecule type" value="Genomic_DNA"/>
</dbReference>
<feature type="chain" id="PRO_5028855660" evidence="2">
    <location>
        <begin position="19"/>
        <end position="619"/>
    </location>
</feature>
<dbReference type="Proteomes" id="UP000515808">
    <property type="component" value="Chromosome"/>
</dbReference>
<reference evidence="5 6" key="1">
    <citation type="submission" date="2020-08" db="EMBL/GenBank/DDBJ databases">
        <title>Polaribacter sp. L12M9 isolated from gut of the Korean scallop.</title>
        <authorList>
            <person name="Jeong Y.S."/>
        </authorList>
    </citation>
    <scope>NUCLEOTIDE SEQUENCE [LARGE SCALE GENOMIC DNA]</scope>
    <source>
        <strain evidence="5 6">L12M9</strain>
    </source>
</reference>